<gene>
    <name evidence="1" type="ORF">ACFMB1_03980</name>
</gene>
<protein>
    <submittedName>
        <fullName evidence="1">Uncharacterized protein</fullName>
    </submittedName>
</protein>
<comment type="caution">
    <text evidence="1">The sequence shown here is derived from an EMBL/GenBank/DDBJ whole genome shotgun (WGS) entry which is preliminary data.</text>
</comment>
<proteinExistence type="predicted"/>
<keyword evidence="2" id="KW-1185">Reference proteome</keyword>
<dbReference type="Proteomes" id="UP001596116">
    <property type="component" value="Unassembled WGS sequence"/>
</dbReference>
<accession>A0ABW1KXD7</accession>
<evidence type="ECO:0000313" key="2">
    <source>
        <dbReference type="Proteomes" id="UP001596116"/>
    </source>
</evidence>
<reference evidence="1 2" key="1">
    <citation type="submission" date="2024-09" db="EMBL/GenBank/DDBJ databases">
        <authorList>
            <person name="Zhang Z.-H."/>
        </authorList>
    </citation>
    <scope>NUCLEOTIDE SEQUENCE [LARGE SCALE GENOMIC DNA]</scope>
    <source>
        <strain evidence="1 2">HHTR114</strain>
    </source>
</reference>
<organism evidence="1 2">
    <name type="scientific">Hyphococcus aureus</name>
    <dbReference type="NCBI Taxonomy" id="2666033"/>
    <lineage>
        <taxon>Bacteria</taxon>
        <taxon>Pseudomonadati</taxon>
        <taxon>Pseudomonadota</taxon>
        <taxon>Alphaproteobacteria</taxon>
        <taxon>Parvularculales</taxon>
        <taxon>Parvularculaceae</taxon>
        <taxon>Hyphococcus</taxon>
    </lineage>
</organism>
<dbReference type="RefSeq" id="WP_379879972.1">
    <property type="nucleotide sequence ID" value="NZ_JBHPON010000001.1"/>
</dbReference>
<dbReference type="EMBL" id="JBHPON010000001">
    <property type="protein sequence ID" value="MFC6034687.1"/>
    <property type="molecule type" value="Genomic_DNA"/>
</dbReference>
<sequence length="104" mass="11469">MKGEVRTYSHQFAMLLTASNPYNTPQRFSVALRDEWNQPVPRVQATMPNFSLPPGESGAFYVWGDVPASKRILVCVTSQFFATGAGSPVRGEVCGKYDIVQLAQ</sequence>
<name>A0ABW1KXD7_9PROT</name>
<evidence type="ECO:0000313" key="1">
    <source>
        <dbReference type="EMBL" id="MFC6034687.1"/>
    </source>
</evidence>